<protein>
    <submittedName>
        <fullName evidence="2">Purine nucleoside phosphoramidase</fullName>
        <ecNumber evidence="2">3.9.1.-</ecNumber>
    </submittedName>
</protein>
<comment type="caution">
    <text evidence="2">The sequence shown here is derived from an EMBL/GenBank/DDBJ whole genome shotgun (WGS) entry which is preliminary data.</text>
</comment>
<sequence length="96" mass="10892">MSKVLPVHTLFESETVLAFYHPHPAYPVHVLIVPKKPLKSLMELSAEQAAWMADVLQVAQSLVRQLNLEENGYRLILNGGKYQEVEMLHFHLVSGN</sequence>
<keyword evidence="2" id="KW-0378">Hydrolase</keyword>
<evidence type="ECO:0000313" key="2">
    <source>
        <dbReference type="EMBL" id="MPM74824.1"/>
    </source>
</evidence>
<dbReference type="SUPFAM" id="SSF54197">
    <property type="entry name" value="HIT-like"/>
    <property type="match status" value="1"/>
</dbReference>
<dbReference type="AlphaFoldDB" id="A0A645CD16"/>
<accession>A0A645CD16</accession>
<dbReference type="InterPro" id="IPR001310">
    <property type="entry name" value="Histidine_triad_HIT"/>
</dbReference>
<dbReference type="EC" id="3.9.1.-" evidence="2"/>
<dbReference type="PROSITE" id="PS51084">
    <property type="entry name" value="HIT_2"/>
    <property type="match status" value="1"/>
</dbReference>
<dbReference type="InterPro" id="IPR011146">
    <property type="entry name" value="HIT-like"/>
</dbReference>
<organism evidence="2">
    <name type="scientific">bioreactor metagenome</name>
    <dbReference type="NCBI Taxonomy" id="1076179"/>
    <lineage>
        <taxon>unclassified sequences</taxon>
        <taxon>metagenomes</taxon>
        <taxon>ecological metagenomes</taxon>
    </lineage>
</organism>
<dbReference type="PANTHER" id="PTHR23089">
    <property type="entry name" value="HISTIDINE TRIAD HIT PROTEIN"/>
    <property type="match status" value="1"/>
</dbReference>
<feature type="domain" description="HIT" evidence="1">
    <location>
        <begin position="1"/>
        <end position="96"/>
    </location>
</feature>
<evidence type="ECO:0000259" key="1">
    <source>
        <dbReference type="PROSITE" id="PS51084"/>
    </source>
</evidence>
<name>A0A645CD16_9ZZZZ</name>
<dbReference type="Gene3D" id="3.30.428.10">
    <property type="entry name" value="HIT-like"/>
    <property type="match status" value="1"/>
</dbReference>
<reference evidence="2" key="1">
    <citation type="submission" date="2019-08" db="EMBL/GenBank/DDBJ databases">
        <authorList>
            <person name="Kucharzyk K."/>
            <person name="Murdoch R.W."/>
            <person name="Higgins S."/>
            <person name="Loffler F."/>
        </authorList>
    </citation>
    <scope>NUCLEOTIDE SEQUENCE</scope>
</reference>
<gene>
    <name evidence="2" type="ORF">SDC9_121813</name>
</gene>
<dbReference type="EMBL" id="VSSQ01026214">
    <property type="protein sequence ID" value="MPM74824.1"/>
    <property type="molecule type" value="Genomic_DNA"/>
</dbReference>
<dbReference type="Pfam" id="PF01230">
    <property type="entry name" value="HIT"/>
    <property type="match status" value="1"/>
</dbReference>
<dbReference type="InterPro" id="IPR036265">
    <property type="entry name" value="HIT-like_sf"/>
</dbReference>
<dbReference type="PRINTS" id="PR00332">
    <property type="entry name" value="HISTRIAD"/>
</dbReference>
<dbReference type="GO" id="GO:0016787">
    <property type="term" value="F:hydrolase activity"/>
    <property type="evidence" value="ECO:0007669"/>
    <property type="project" value="UniProtKB-KW"/>
</dbReference>
<proteinExistence type="predicted"/>